<feature type="transmembrane region" description="Helical" evidence="5">
    <location>
        <begin position="12"/>
        <end position="34"/>
    </location>
</feature>
<dbReference type="Pfam" id="PF01981">
    <property type="entry name" value="PTH2"/>
    <property type="match status" value="1"/>
</dbReference>
<evidence type="ECO:0000313" key="6">
    <source>
        <dbReference type="EMBL" id="EFN56486.1"/>
    </source>
</evidence>
<evidence type="ECO:0000256" key="2">
    <source>
        <dbReference type="ARBA" id="ARBA00022801"/>
    </source>
</evidence>
<sequence>MTAQPQSGGYSSAALLLAAGSSALAGLALGYTLARRELGAGKGSRGRGGRYSPSKLLYGARLQAADSSADSTPAATPRSLSRQDSALGSGLRMVLLVRTDMPLSRPELAQQAARTVLGLFKKQFKRKDPALRPWEEGGNHIKVLGVDSQNDMLLQQAAARALSLATHTFAGDRINKQRTVMAIGPAPPDILEHITGHLRELAG</sequence>
<dbReference type="PANTHER" id="PTHR12649:SF11">
    <property type="entry name" value="PEPTIDYL-TRNA HYDROLASE 2, MITOCHONDRIAL"/>
    <property type="match status" value="1"/>
</dbReference>
<keyword evidence="7" id="KW-1185">Reference proteome</keyword>
<evidence type="ECO:0000256" key="3">
    <source>
        <dbReference type="ARBA" id="ARBA00038050"/>
    </source>
</evidence>
<dbReference type="InterPro" id="IPR002833">
    <property type="entry name" value="PTH2"/>
</dbReference>
<accession>E1ZBT4</accession>
<evidence type="ECO:0000256" key="4">
    <source>
        <dbReference type="ARBA" id="ARBA00048707"/>
    </source>
</evidence>
<dbReference type="InParanoid" id="E1ZBT4"/>
<organism evidence="7">
    <name type="scientific">Chlorella variabilis</name>
    <name type="common">Green alga</name>
    <dbReference type="NCBI Taxonomy" id="554065"/>
    <lineage>
        <taxon>Eukaryota</taxon>
        <taxon>Viridiplantae</taxon>
        <taxon>Chlorophyta</taxon>
        <taxon>core chlorophytes</taxon>
        <taxon>Trebouxiophyceae</taxon>
        <taxon>Chlorellales</taxon>
        <taxon>Chlorellaceae</taxon>
        <taxon>Chlorella clade</taxon>
        <taxon>Chlorella</taxon>
    </lineage>
</organism>
<dbReference type="STRING" id="554065.E1ZBT4"/>
<keyword evidence="2" id="KW-0378">Hydrolase</keyword>
<evidence type="ECO:0000256" key="1">
    <source>
        <dbReference type="ARBA" id="ARBA00013260"/>
    </source>
</evidence>
<gene>
    <name evidence="6" type="ORF">CHLNCDRAFT_51456</name>
</gene>
<dbReference type="GO" id="GO:0005829">
    <property type="term" value="C:cytosol"/>
    <property type="evidence" value="ECO:0007669"/>
    <property type="project" value="TreeGrafter"/>
</dbReference>
<proteinExistence type="inferred from homology"/>
<dbReference type="eggNOG" id="KOG3282">
    <property type="taxonomic scope" value="Eukaryota"/>
</dbReference>
<dbReference type="PANTHER" id="PTHR12649">
    <property type="entry name" value="PEPTIDYL-TRNA HYDROLASE 2"/>
    <property type="match status" value="1"/>
</dbReference>
<dbReference type="RefSeq" id="XP_005848588.1">
    <property type="nucleotide sequence ID" value="XM_005848526.1"/>
</dbReference>
<keyword evidence="5" id="KW-0472">Membrane</keyword>
<dbReference type="GeneID" id="17356143"/>
<dbReference type="Proteomes" id="UP000008141">
    <property type="component" value="Unassembled WGS sequence"/>
</dbReference>
<evidence type="ECO:0000256" key="5">
    <source>
        <dbReference type="SAM" id="Phobius"/>
    </source>
</evidence>
<dbReference type="GO" id="GO:0004045">
    <property type="term" value="F:peptidyl-tRNA hydrolase activity"/>
    <property type="evidence" value="ECO:0007669"/>
    <property type="project" value="UniProtKB-EC"/>
</dbReference>
<evidence type="ECO:0000313" key="7">
    <source>
        <dbReference type="Proteomes" id="UP000008141"/>
    </source>
</evidence>
<keyword evidence="5" id="KW-1133">Transmembrane helix</keyword>
<comment type="catalytic activity">
    <reaction evidence="4">
        <text>an N-acyl-L-alpha-aminoacyl-tRNA + H2O = an N-acyl-L-amino acid + a tRNA + H(+)</text>
        <dbReference type="Rhea" id="RHEA:54448"/>
        <dbReference type="Rhea" id="RHEA-COMP:10123"/>
        <dbReference type="Rhea" id="RHEA-COMP:13883"/>
        <dbReference type="ChEBI" id="CHEBI:15377"/>
        <dbReference type="ChEBI" id="CHEBI:15378"/>
        <dbReference type="ChEBI" id="CHEBI:59874"/>
        <dbReference type="ChEBI" id="CHEBI:78442"/>
        <dbReference type="ChEBI" id="CHEBI:138191"/>
        <dbReference type="EC" id="3.1.1.29"/>
    </reaction>
</comment>
<dbReference type="OrthoDB" id="513727at2759"/>
<dbReference type="InterPro" id="IPR023476">
    <property type="entry name" value="Pep_tRNA_hydro_II_dom_sf"/>
</dbReference>
<dbReference type="EC" id="3.1.1.29" evidence="1"/>
<name>E1ZBT4_CHLVA</name>
<comment type="similarity">
    <text evidence="3">Belongs to the PTH2 family.</text>
</comment>
<dbReference type="EMBL" id="GL433841">
    <property type="protein sequence ID" value="EFN56486.1"/>
    <property type="molecule type" value="Genomic_DNA"/>
</dbReference>
<dbReference type="SUPFAM" id="SSF102462">
    <property type="entry name" value="Peptidyl-tRNA hydrolase II"/>
    <property type="match status" value="1"/>
</dbReference>
<dbReference type="Gene3D" id="3.40.1490.10">
    <property type="entry name" value="Bit1"/>
    <property type="match status" value="1"/>
</dbReference>
<dbReference type="AlphaFoldDB" id="E1ZBT4"/>
<reference evidence="6 7" key="1">
    <citation type="journal article" date="2010" name="Plant Cell">
        <title>The Chlorella variabilis NC64A genome reveals adaptation to photosymbiosis, coevolution with viruses, and cryptic sex.</title>
        <authorList>
            <person name="Blanc G."/>
            <person name="Duncan G."/>
            <person name="Agarkova I."/>
            <person name="Borodovsky M."/>
            <person name="Gurnon J."/>
            <person name="Kuo A."/>
            <person name="Lindquist E."/>
            <person name="Lucas S."/>
            <person name="Pangilinan J."/>
            <person name="Polle J."/>
            <person name="Salamov A."/>
            <person name="Terry A."/>
            <person name="Yamada T."/>
            <person name="Dunigan D.D."/>
            <person name="Grigoriev I.V."/>
            <person name="Claverie J.M."/>
            <person name="Van Etten J.L."/>
        </authorList>
    </citation>
    <scope>NUCLEOTIDE SEQUENCE [LARGE SCALE GENOMIC DNA]</scope>
    <source>
        <strain evidence="6 7">NC64A</strain>
    </source>
</reference>
<protein>
    <recommendedName>
        <fullName evidence="1">peptidyl-tRNA hydrolase</fullName>
        <ecNumber evidence="1">3.1.1.29</ecNumber>
    </recommendedName>
</protein>
<keyword evidence="5" id="KW-0812">Transmembrane</keyword>
<dbReference type="KEGG" id="cvr:CHLNCDRAFT_51456"/>